<sequence>MVSGCYYYILGNSILSIYAEPVMLTNGHEDHLVPMRRINDPALVTFVPSNDVNLNVLNRPELYGSGWEELVHPLGGTYYYHNKKNTYTSMNIWHMDRQRLKDFINVSRAVAKEDKFHMTNLQVRRTCREILCYLGDQMRQVDTQLASVENGVIEDTGVVLCLIEKPRTCKALYFVSNTAATILCMPITIDHIRNTSIDGIVNGVDIRTFIDDFSGQAKSQITLAGVSVAMDVTILAIPGLGTTLEPDLAYQTGILLAKEDDDVDHHYKYTNLLLCTEVSVAADFKPSTPLMITCFTMLGVVICFLLVLVVASYSPGLSRTWPQ</sequence>
<keyword evidence="1" id="KW-1133">Transmembrane helix</keyword>
<name>A0A9P7JL43_9AGAM</name>
<comment type="caution">
    <text evidence="2">The sequence shown here is derived from an EMBL/GenBank/DDBJ whole genome shotgun (WGS) entry which is preliminary data.</text>
</comment>
<proteinExistence type="predicted"/>
<dbReference type="OrthoDB" id="2672566at2759"/>
<accession>A0A9P7JL43</accession>
<organism evidence="2 3">
    <name type="scientific">Suillus discolor</name>
    <dbReference type="NCBI Taxonomy" id="1912936"/>
    <lineage>
        <taxon>Eukaryota</taxon>
        <taxon>Fungi</taxon>
        <taxon>Dikarya</taxon>
        <taxon>Basidiomycota</taxon>
        <taxon>Agaricomycotina</taxon>
        <taxon>Agaricomycetes</taxon>
        <taxon>Agaricomycetidae</taxon>
        <taxon>Boletales</taxon>
        <taxon>Suillineae</taxon>
        <taxon>Suillaceae</taxon>
        <taxon>Suillus</taxon>
    </lineage>
</organism>
<dbReference type="RefSeq" id="XP_041284457.1">
    <property type="nucleotide sequence ID" value="XM_041434640.1"/>
</dbReference>
<gene>
    <name evidence="2" type="ORF">F5147DRAFT_659953</name>
</gene>
<dbReference type="GeneID" id="64696899"/>
<keyword evidence="1" id="KW-0472">Membrane</keyword>
<dbReference type="EMBL" id="JABBWM010000237">
    <property type="protein sequence ID" value="KAG2084072.1"/>
    <property type="molecule type" value="Genomic_DNA"/>
</dbReference>
<dbReference type="Proteomes" id="UP000823399">
    <property type="component" value="Unassembled WGS sequence"/>
</dbReference>
<evidence type="ECO:0000313" key="2">
    <source>
        <dbReference type="EMBL" id="KAG2084072.1"/>
    </source>
</evidence>
<evidence type="ECO:0000313" key="3">
    <source>
        <dbReference type="Proteomes" id="UP000823399"/>
    </source>
</evidence>
<keyword evidence="1" id="KW-0812">Transmembrane</keyword>
<feature type="transmembrane region" description="Helical" evidence="1">
    <location>
        <begin position="290"/>
        <end position="313"/>
    </location>
</feature>
<evidence type="ECO:0000256" key="1">
    <source>
        <dbReference type="SAM" id="Phobius"/>
    </source>
</evidence>
<dbReference type="AlphaFoldDB" id="A0A9P7JL43"/>
<reference evidence="2" key="1">
    <citation type="journal article" date="2020" name="New Phytol.">
        <title>Comparative genomics reveals dynamic genome evolution in host specialist ectomycorrhizal fungi.</title>
        <authorList>
            <person name="Lofgren L.A."/>
            <person name="Nguyen N.H."/>
            <person name="Vilgalys R."/>
            <person name="Ruytinx J."/>
            <person name="Liao H.L."/>
            <person name="Branco S."/>
            <person name="Kuo A."/>
            <person name="LaButti K."/>
            <person name="Lipzen A."/>
            <person name="Andreopoulos W."/>
            <person name="Pangilinan J."/>
            <person name="Riley R."/>
            <person name="Hundley H."/>
            <person name="Na H."/>
            <person name="Barry K."/>
            <person name="Grigoriev I.V."/>
            <person name="Stajich J.E."/>
            <person name="Kennedy P.G."/>
        </authorList>
    </citation>
    <scope>NUCLEOTIDE SEQUENCE</scope>
    <source>
        <strain evidence="2">FC423</strain>
    </source>
</reference>
<keyword evidence="3" id="KW-1185">Reference proteome</keyword>
<protein>
    <submittedName>
        <fullName evidence="2">Uncharacterized protein</fullName>
    </submittedName>
</protein>